<feature type="region of interest" description="Disordered" evidence="2">
    <location>
        <begin position="2781"/>
        <end position="2894"/>
    </location>
</feature>
<keyword evidence="4" id="KW-1185">Reference proteome</keyword>
<feature type="compositionally biased region" description="Low complexity" evidence="2">
    <location>
        <begin position="2636"/>
        <end position="2666"/>
    </location>
</feature>
<feature type="compositionally biased region" description="Low complexity" evidence="2">
    <location>
        <begin position="2866"/>
        <end position="2885"/>
    </location>
</feature>
<dbReference type="PANTHER" id="PTHR43941:SF1">
    <property type="entry name" value="STRUCTURAL MAINTENANCE OF CHROMOSOMES PROTEIN 2"/>
    <property type="match status" value="1"/>
</dbReference>
<evidence type="ECO:0000256" key="1">
    <source>
        <dbReference type="SAM" id="Coils"/>
    </source>
</evidence>
<proteinExistence type="predicted"/>
<reference evidence="4" key="1">
    <citation type="submission" date="2015-09" db="EMBL/GenBank/DDBJ databases">
        <authorList>
            <consortium name="Pathogen Informatics"/>
        </authorList>
    </citation>
    <scope>NUCLEOTIDE SEQUENCE [LARGE SCALE GENOMIC DNA]</scope>
    <source>
        <strain evidence="4">Lake Konstanz</strain>
    </source>
</reference>
<feature type="region of interest" description="Disordered" evidence="2">
    <location>
        <begin position="2471"/>
        <end position="2500"/>
    </location>
</feature>
<feature type="coiled-coil region" evidence="1">
    <location>
        <begin position="1181"/>
        <end position="1347"/>
    </location>
</feature>
<feature type="region of interest" description="Disordered" evidence="2">
    <location>
        <begin position="224"/>
        <end position="243"/>
    </location>
</feature>
<dbReference type="PANTHER" id="PTHR43941">
    <property type="entry name" value="STRUCTURAL MAINTENANCE OF CHROMOSOMES PROTEIN 2"/>
    <property type="match status" value="1"/>
</dbReference>
<name>A0A0S4JU03_BODSA</name>
<feature type="compositionally biased region" description="Polar residues" evidence="2">
    <location>
        <begin position="2786"/>
        <end position="2797"/>
    </location>
</feature>
<feature type="region of interest" description="Disordered" evidence="2">
    <location>
        <begin position="59"/>
        <end position="79"/>
    </location>
</feature>
<feature type="compositionally biased region" description="Acidic residues" evidence="2">
    <location>
        <begin position="2852"/>
        <end position="2865"/>
    </location>
</feature>
<dbReference type="VEuPathDB" id="TriTrypDB:BSAL_44455"/>
<dbReference type="GO" id="GO:0007076">
    <property type="term" value="P:mitotic chromosome condensation"/>
    <property type="evidence" value="ECO:0007669"/>
    <property type="project" value="TreeGrafter"/>
</dbReference>
<evidence type="ECO:0000256" key="2">
    <source>
        <dbReference type="SAM" id="MobiDB-lite"/>
    </source>
</evidence>
<feature type="coiled-coil region" evidence="1">
    <location>
        <begin position="2135"/>
        <end position="2197"/>
    </location>
</feature>
<feature type="coiled-coil region" evidence="1">
    <location>
        <begin position="665"/>
        <end position="699"/>
    </location>
</feature>
<dbReference type="OMA" id="QFAQTHE"/>
<dbReference type="GO" id="GO:0000796">
    <property type="term" value="C:condensin complex"/>
    <property type="evidence" value="ECO:0007669"/>
    <property type="project" value="TreeGrafter"/>
</dbReference>
<feature type="coiled-coil region" evidence="1">
    <location>
        <begin position="1418"/>
        <end position="1519"/>
    </location>
</feature>
<feature type="region of interest" description="Disordered" evidence="2">
    <location>
        <begin position="1867"/>
        <end position="1886"/>
    </location>
</feature>
<dbReference type="GO" id="GO:0000785">
    <property type="term" value="C:chromatin"/>
    <property type="evidence" value="ECO:0007669"/>
    <property type="project" value="TreeGrafter"/>
</dbReference>
<feature type="coiled-coil region" evidence="1">
    <location>
        <begin position="373"/>
        <end position="503"/>
    </location>
</feature>
<feature type="coiled-coil region" evidence="1">
    <location>
        <begin position="1968"/>
        <end position="2020"/>
    </location>
</feature>
<feature type="region of interest" description="Disordered" evidence="2">
    <location>
        <begin position="2230"/>
        <end position="2274"/>
    </location>
</feature>
<dbReference type="EMBL" id="CYKH01002189">
    <property type="protein sequence ID" value="CUG93717.1"/>
    <property type="molecule type" value="Genomic_DNA"/>
</dbReference>
<feature type="compositionally biased region" description="Polar residues" evidence="2">
    <location>
        <begin position="2355"/>
        <end position="2371"/>
    </location>
</feature>
<feature type="compositionally biased region" description="Acidic residues" evidence="2">
    <location>
        <begin position="2820"/>
        <end position="2837"/>
    </location>
</feature>
<keyword evidence="1" id="KW-0175">Coiled coil</keyword>
<dbReference type="Proteomes" id="UP000051952">
    <property type="component" value="Unassembled WGS sequence"/>
</dbReference>
<evidence type="ECO:0000313" key="4">
    <source>
        <dbReference type="Proteomes" id="UP000051952"/>
    </source>
</evidence>
<feature type="compositionally biased region" description="Low complexity" evidence="2">
    <location>
        <begin position="2260"/>
        <end position="2274"/>
    </location>
</feature>
<gene>
    <name evidence="3" type="ORF">BSAL_44455</name>
</gene>
<feature type="region of interest" description="Disordered" evidence="2">
    <location>
        <begin position="2353"/>
        <end position="2410"/>
    </location>
</feature>
<feature type="coiled-coil region" evidence="1">
    <location>
        <begin position="260"/>
        <end position="294"/>
    </location>
</feature>
<feature type="region of interest" description="Disordered" evidence="2">
    <location>
        <begin position="2636"/>
        <end position="2728"/>
    </location>
</feature>
<feature type="coiled-coil region" evidence="1">
    <location>
        <begin position="170"/>
        <end position="197"/>
    </location>
</feature>
<feature type="coiled-coil region" evidence="1">
    <location>
        <begin position="1556"/>
        <end position="1819"/>
    </location>
</feature>
<evidence type="ECO:0000313" key="3">
    <source>
        <dbReference type="EMBL" id="CUG93717.1"/>
    </source>
</evidence>
<accession>A0A0S4JU03</accession>
<feature type="region of interest" description="Disordered" evidence="2">
    <location>
        <begin position="121"/>
        <end position="150"/>
    </location>
</feature>
<feature type="compositionally biased region" description="Basic and acidic residues" evidence="2">
    <location>
        <begin position="1871"/>
        <end position="1886"/>
    </location>
</feature>
<protein>
    <submittedName>
        <fullName evidence="3">Uncharacterized protein</fullName>
    </submittedName>
</protein>
<feature type="coiled-coil region" evidence="1">
    <location>
        <begin position="772"/>
        <end position="886"/>
    </location>
</feature>
<organism evidence="3 4">
    <name type="scientific">Bodo saltans</name>
    <name type="common">Flagellated protozoan</name>
    <dbReference type="NCBI Taxonomy" id="75058"/>
    <lineage>
        <taxon>Eukaryota</taxon>
        <taxon>Discoba</taxon>
        <taxon>Euglenozoa</taxon>
        <taxon>Kinetoplastea</taxon>
        <taxon>Metakinetoplastina</taxon>
        <taxon>Eubodonida</taxon>
        <taxon>Bodonidae</taxon>
        <taxon>Bodo</taxon>
    </lineage>
</organism>
<feature type="coiled-coil region" evidence="1">
    <location>
        <begin position="955"/>
        <end position="1095"/>
    </location>
</feature>
<dbReference type="GO" id="GO:0003682">
    <property type="term" value="F:chromatin binding"/>
    <property type="evidence" value="ECO:0007669"/>
    <property type="project" value="TreeGrafter"/>
</dbReference>
<sequence>MESTTAEQLHQTKTQQQMLDRGKEVLFASSQRIRTTDDRARLLEKGRVLLAARMSSKHNNNSLSANTTNVNVGGGDTNDDEDDDRAVLALALEQHAIDEQRIIQLEAEVALARKQLDAARSSEQLHTPLKIPSSSTATMMGEGEGSHSGQSDAALHALLQEQLIHVTQLVDERALQIRALEEKRLEAEAEALALCATISDLQEQVQQRDEQLGKAYETIDTLEASRASPTDGESASHHRHGGVGVITSPSATVSADQMLVHSLEEQVHQLSREKLEIEREAESQREIITNLQTQWNSLVTEVQKREAILTDEVHALQAKLEKTTGGTSSAAASEEDLIPKSKLEELRSHLYSEFNQHIEKYQEVNNKHWSDLVSNHQQELSAKDQRIAELEAKMTAATESTVTVPAKDVDELTKSAEELEAVRQELAEAKQTLAVERERFEAARHETDLIISAIKEDNRRHEAQQAQQQLQLDADERSVQKLRAEFQEQLDSLRADFNAEMNAKNEECESALADSTLAKDRVIASQTQLASAELLVAQLQDEVKELTALVGEVSRKNNNAGSPHQKEATDVTGEVAELAVTVPNNFDQERQLLSQRIAELEVDNAHGQQTLANATIERERIGAAHDKQLEKQHEETRAREEDLAVAQLQAIRQIDTSSRRQETEKAEWIEKISLLAKENEELQAQLAELRRQVTVVDDSAAIAAPTTPPEEVATESDATTTAASLNAAIETLQGELRVAIAARAVADEALHAAHAMHESAIVELRLELATTTERLSNDVEFYRAQVDELEKTARSQLEALELLRSEHAKEVTRLHESHHAKITALHAELQAKADEERNMRELDEDNLKHEQHSHHDEVTALRERLVKDVNAVERQYLDEIAALRNEHQDALVSLRETLEHAAVAAQQQQHARMTAEQEALLQALRLELSAKAEADTSAALEKQRDAHKATHHQVLAHLTEQLRGAQTQILQMQQERDEAVSAQLSRDQFISSSEAERASQATREIATLQHRLSGVQTQLDAARSTVTPLQEEVKKYVSVVEQLEEGLATKSRELGTARQEAIGRTEHAEHLEAQLAQCKKQLEEGRRERSTLLQQQQSLSLELENARALLTESHDNARRELDRVVAQHSKELLELEVSRAALDVQTREELQRLKEELAVSNTLLQQYQPDLSNVASTGGGNRVSDAQVQKLQSQLAEQTRQCQRLATQLQLAQDEIAEKSSIIRDQDISLSSLGEHSDAQQSLQQCTDRVAELEARVKRVTRERDGALMEKDLVVVDLTNVNRKMEGKDQTAKRLETELRAQKQQLQTQKQDNANKLRQLSDLRQEVAQLQAQLGAAQERLEDETNQKMDTLWLLQTLENSVALYEQKMFATWALLTEELLINGYALPFMNAVASFSDRNAKLLKRCDDIDSLAQEALEDGLRQNRDLRDQCRAQQQRIKLIEDSYNEGEKRREELEDAYHKTVAECKRLAEELQSVRAQAATDESALQREVVALKSTVAQTNARNERLTGEATAARETFELELRSADESSTTLKATLKLRSEQLHALERDSTATIESLTQQLHDTRRELGEVQRLLKLSKTQSDDMSARLAVSEPAAMQLSEEVSELKSTVLRLTKQREHEGHSLRRSLEALEEQVRALNATLEQTKLESDGLVQERVKLVASLQQSNDEGARIRERLTNSELALSEATATLEEEREAWYRERRAAEQRHTVLQATSRSSTTERDDAVAELNRLRMALEELEKAKKSVDSDHMITVADLNELQQTHKRKLFELEHTSTRLENETNELRGELERSRMLVEQLKDDKAKLRSQSEVSEQHLRDANSLNVVAHREVQALQHQLTEQSERTDREISQLRTDLATAKKVAASSDARARDAERTCEALSHEKRQIQEEFERTRTSLVGDVQAAQLEKQESHTRATDLHRQGVALEAELSHARRQTVEVQAQLGSCQQELSEYRALVHTASERARAAVAEREELSGQLTALRDESRRQKLQLERKVKECEDTLHDRVAELEALQARVQQGSHVLRSSEMGLQQHITDLTVAQHQLKHELSTLTANHDALKSSLEHERAQAKKAIADAAVARQRLAEVEQEYAAKLQSREDAIAKQQLVVQQLSEDLESIRAHSSDDKKSALASLERVIQADRQALSEVRQARERALRACDQAQREKVDLESDIERLTNTVRVARLEAEGARQELQSVVAIAEQAAAELSSMDELFALSSASPLRSAAGGATTAADSHFSTSSASPHRGGEPHSQHRTAATATTTTTTTRPAAAGGAANYVSWFGNIIDKLLGHLSAVRTGINVVALERQQLRETQTELDVHERAIQDAAATIESVQVTLRQLSDRVELGRSSGNVPYQQQQQRSGSRMSDDGYHHQFGSRDSSHDRNGVTTPRMGAAGGVQHNSNNNNAAAVQHTRLQRFALTRLVQQSLLLEKCLQTASVTQESMRAHIHTAGEHVATLERAAISSAAASSHHHHNHQRSGSTSAGGGRNSNSNSHYLVSASTALEMYADEPTHVSDAIRNRCVVLGSGLVVISTRVAQQTRMLMSLQQQLREFQAAVTNPQISLEALLLSGGNNNNNSSSASAPPYPLIRNPREFALVFSQAESWSSLSFLALSSMAPITMNTAADASDATYAASQQHHQQGAGGAANRPARPPAATAAATRHHDDDIEDIDDDRDDAHYNVRGGIAGGHNSHNQHSSSDHDDDDDAAGGAGGEEAKLQNTRAFQKMRKENKRLYFLVRNLTEKLKVASTQAAVGSRAASTTSAVGGSVAVLHHHQQHHVSPSRTTTTSQHYGGAHVDPTTVAPFISPIRRTLDDDDEHDGLDDDDDDVDEEHVVMRNANNNGDNNDSDDEEAGDDDNDAASTVVAMSPDPAAAAFSSPEGDVRWVPR</sequence>
<feature type="coiled-coil region" evidence="1">
    <location>
        <begin position="2308"/>
        <end position="2349"/>
    </location>
</feature>
<feature type="coiled-coil region" evidence="1">
    <location>
        <begin position="2074"/>
        <end position="2108"/>
    </location>
</feature>
<feature type="coiled-coil region" evidence="1">
    <location>
        <begin position="529"/>
        <end position="556"/>
    </location>
</feature>
<dbReference type="GO" id="GO:0000793">
    <property type="term" value="C:condensed chromosome"/>
    <property type="evidence" value="ECO:0007669"/>
    <property type="project" value="TreeGrafter"/>
</dbReference>